<dbReference type="EC" id="2.4.-.-" evidence="5"/>
<gene>
    <name evidence="5" type="ORF">KCV87_05995</name>
</gene>
<dbReference type="InterPro" id="IPR028098">
    <property type="entry name" value="Glyco_trans_4-like_N"/>
</dbReference>
<feature type="domain" description="Glycosyl transferase family 1" evidence="3">
    <location>
        <begin position="196"/>
        <end position="346"/>
    </location>
</feature>
<evidence type="ECO:0000256" key="1">
    <source>
        <dbReference type="ARBA" id="ARBA00022676"/>
    </source>
</evidence>
<dbReference type="AlphaFoldDB" id="A0AA45L9P5"/>
<protein>
    <submittedName>
        <fullName evidence="5">Glycosyltransferase</fullName>
        <ecNumber evidence="5">2.4.-.-</ecNumber>
    </submittedName>
</protein>
<evidence type="ECO:0000256" key="2">
    <source>
        <dbReference type="ARBA" id="ARBA00022679"/>
    </source>
</evidence>
<organism evidence="5 6">
    <name type="scientific">Actinosynnema pretiosum subsp. pretiosum</name>
    <dbReference type="NCBI Taxonomy" id="103721"/>
    <lineage>
        <taxon>Bacteria</taxon>
        <taxon>Bacillati</taxon>
        <taxon>Actinomycetota</taxon>
        <taxon>Actinomycetes</taxon>
        <taxon>Pseudonocardiales</taxon>
        <taxon>Pseudonocardiaceae</taxon>
        <taxon>Actinosynnema</taxon>
    </lineage>
</organism>
<dbReference type="PANTHER" id="PTHR12526:SF635">
    <property type="entry name" value="GLYCOSYL TRANSFERASE GROUP 1"/>
    <property type="match status" value="1"/>
</dbReference>
<keyword evidence="1 5" id="KW-0328">Glycosyltransferase</keyword>
<evidence type="ECO:0000259" key="4">
    <source>
        <dbReference type="Pfam" id="PF13579"/>
    </source>
</evidence>
<dbReference type="InterPro" id="IPR001296">
    <property type="entry name" value="Glyco_trans_1"/>
</dbReference>
<dbReference type="Pfam" id="PF00534">
    <property type="entry name" value="Glycos_transf_1"/>
    <property type="match status" value="1"/>
</dbReference>
<dbReference type="GO" id="GO:0016757">
    <property type="term" value="F:glycosyltransferase activity"/>
    <property type="evidence" value="ECO:0007669"/>
    <property type="project" value="UniProtKB-KW"/>
</dbReference>
<accession>A0AA45L9P5</accession>
<feature type="domain" description="Glycosyltransferase subfamily 4-like N-terminal" evidence="4">
    <location>
        <begin position="25"/>
        <end position="176"/>
    </location>
</feature>
<proteinExistence type="predicted"/>
<evidence type="ECO:0000313" key="6">
    <source>
        <dbReference type="Proteomes" id="UP000677152"/>
    </source>
</evidence>
<keyword evidence="2 5" id="KW-0808">Transferase</keyword>
<dbReference type="Pfam" id="PF13579">
    <property type="entry name" value="Glyco_trans_4_4"/>
    <property type="match status" value="1"/>
</dbReference>
<sequence>MKIAMVALHTGPPAELDEAASRRVAHVAELSSSLTALGHEITVYTGGRSIGAAVSTRTPEGYQVVHLPSGARGGKAGRLKGAGDFLHGRWRAAPPDLVHAHQWPSGLVALHAAVPLDLPVVQNFHSQSSDHLSDHVAAQRVIGHEATRIVATSASEVARLIKAGVRRTKITVVPYGVDLSRFGPRGPREGRDLPHRILAVGVGRPADGVGDLVVALRGVPNTELVVVGDPAVSAASSSWAQRLVNHARVHGVVNRVRLVGWVPRAAMASLLRSADVVVCAARSEPSGIVALEAMACGVAVVATSVGVLPEVVLDRVTGVLVPPRSPAALARALRELLGNKVRLNSYGVAGYDRVLARYSTELLADEVTRLYQRAVAASSGRDVGARA</sequence>
<dbReference type="PANTHER" id="PTHR12526">
    <property type="entry name" value="GLYCOSYLTRANSFERASE"/>
    <property type="match status" value="1"/>
</dbReference>
<dbReference type="Proteomes" id="UP000677152">
    <property type="component" value="Chromosome"/>
</dbReference>
<dbReference type="EMBL" id="CP073249">
    <property type="protein sequence ID" value="QUF05648.1"/>
    <property type="molecule type" value="Genomic_DNA"/>
</dbReference>
<evidence type="ECO:0000313" key="5">
    <source>
        <dbReference type="EMBL" id="QUF05648.1"/>
    </source>
</evidence>
<dbReference type="SUPFAM" id="SSF53756">
    <property type="entry name" value="UDP-Glycosyltransferase/glycogen phosphorylase"/>
    <property type="match status" value="1"/>
</dbReference>
<reference evidence="5" key="1">
    <citation type="submission" date="2021-04" db="EMBL/GenBank/DDBJ databases">
        <title>Genomic sequence of Actinosynnema pretiosum subsp. pretiosum ATCC 31280 (C-14919).</title>
        <authorList>
            <person name="Bai L."/>
            <person name="Wang X."/>
            <person name="Xiao Y."/>
        </authorList>
    </citation>
    <scope>NUCLEOTIDE SEQUENCE</scope>
    <source>
        <strain evidence="5">ATCC 31280</strain>
    </source>
</reference>
<name>A0AA45L9P5_9PSEU</name>
<dbReference type="Gene3D" id="3.40.50.2000">
    <property type="entry name" value="Glycogen Phosphorylase B"/>
    <property type="match status" value="2"/>
</dbReference>
<evidence type="ECO:0000259" key="3">
    <source>
        <dbReference type="Pfam" id="PF00534"/>
    </source>
</evidence>